<dbReference type="InterPro" id="IPR001597">
    <property type="entry name" value="ArAA_b-elim_lyase/Thr_aldolase"/>
</dbReference>
<dbReference type="PANTHER" id="PTHR48097">
    <property type="entry name" value="L-THREONINE ALDOLASE-RELATED"/>
    <property type="match status" value="1"/>
</dbReference>
<dbReference type="InterPro" id="IPR015424">
    <property type="entry name" value="PyrdxlP-dep_Trfase"/>
</dbReference>
<organism evidence="5 6">
    <name type="scientific">Pseudodesulfovibrio nedwellii</name>
    <dbReference type="NCBI Taxonomy" id="2973072"/>
    <lineage>
        <taxon>Bacteria</taxon>
        <taxon>Pseudomonadati</taxon>
        <taxon>Thermodesulfobacteriota</taxon>
        <taxon>Desulfovibrionia</taxon>
        <taxon>Desulfovibrionales</taxon>
        <taxon>Desulfovibrionaceae</taxon>
    </lineage>
</organism>
<accession>A0ABM8B4V4</accession>
<evidence type="ECO:0000256" key="1">
    <source>
        <dbReference type="ARBA" id="ARBA00001933"/>
    </source>
</evidence>
<dbReference type="Gene3D" id="3.40.640.10">
    <property type="entry name" value="Type I PLP-dependent aspartate aminotransferase-like (Major domain)"/>
    <property type="match status" value="1"/>
</dbReference>
<keyword evidence="3" id="KW-0663">Pyridoxal phosphate</keyword>
<sequence>MSALKSFASDNNSGAHPAIMEAMIKANEGFLKSYGDDEISIHTDEVFKEYFGSQASIHYVTTGTAANVLGLRTVTQTYNSVLCAAQAHINNDECGAPEAFGGIKLVPIPSEDGKLTPGAIAPYLGHVGFVHASQPKVISITQPTELGKLYTLKEIEDLVEFAHDRDLLLHMDGARIANACAALDCSFFDMTTALDVDFISFGGTKNGCLMGEAVIFLKPNIGEGFKYLRKQAMQLVSKMRFVSAQLERYLADDLWLENARHANAMAKRLAEKAGAIDGVTIKGSVDCNAMFASIPPEATEILHEKYYFYVWDEHDHTVRWMTSWATTEAMVDEFVADIEKAIKAI</sequence>
<dbReference type="Pfam" id="PF01212">
    <property type="entry name" value="Beta_elim_lyase"/>
    <property type="match status" value="1"/>
</dbReference>
<keyword evidence="6" id="KW-1185">Reference proteome</keyword>
<dbReference type="RefSeq" id="WP_281761364.1">
    <property type="nucleotide sequence ID" value="NZ_AP026709.1"/>
</dbReference>
<dbReference type="InterPro" id="IPR015422">
    <property type="entry name" value="PyrdxlP-dep_Trfase_small"/>
</dbReference>
<dbReference type="SUPFAM" id="SSF53383">
    <property type="entry name" value="PLP-dependent transferases"/>
    <property type="match status" value="1"/>
</dbReference>
<proteinExistence type="inferred from homology"/>
<comment type="cofactor">
    <cofactor evidence="1">
        <name>pyridoxal 5'-phosphate</name>
        <dbReference type="ChEBI" id="CHEBI:597326"/>
    </cofactor>
</comment>
<evidence type="ECO:0000256" key="3">
    <source>
        <dbReference type="ARBA" id="ARBA00022898"/>
    </source>
</evidence>
<comment type="similarity">
    <text evidence="2">Belongs to the threonine aldolase family.</text>
</comment>
<dbReference type="EMBL" id="AP026709">
    <property type="protein sequence ID" value="BDQ38877.1"/>
    <property type="molecule type" value="Genomic_DNA"/>
</dbReference>
<dbReference type="PANTHER" id="PTHR48097:SF5">
    <property type="entry name" value="LOW SPECIFICITY L-THREONINE ALDOLASE"/>
    <property type="match status" value="1"/>
</dbReference>
<protein>
    <submittedName>
        <fullName evidence="5">Threonine aldolase</fullName>
    </submittedName>
</protein>
<reference evidence="5 6" key="1">
    <citation type="submission" date="2022-08" db="EMBL/GenBank/DDBJ databases">
        <title>Genome Sequence of the sulphate-reducing bacterium, Pseudodesulfovibrio sp. SYK.</title>
        <authorList>
            <person name="Kondo R."/>
            <person name="Kataoka T."/>
        </authorList>
    </citation>
    <scope>NUCLEOTIDE SEQUENCE [LARGE SCALE GENOMIC DNA]</scope>
    <source>
        <strain evidence="5 6">SYK</strain>
    </source>
</reference>
<evidence type="ECO:0000256" key="2">
    <source>
        <dbReference type="ARBA" id="ARBA00006966"/>
    </source>
</evidence>
<gene>
    <name evidence="5" type="primary">ltaE</name>
    <name evidence="5" type="ORF">SYK_32370</name>
</gene>
<evidence type="ECO:0000313" key="5">
    <source>
        <dbReference type="EMBL" id="BDQ38877.1"/>
    </source>
</evidence>
<dbReference type="Proteomes" id="UP001317742">
    <property type="component" value="Chromosome"/>
</dbReference>
<dbReference type="Gene3D" id="3.90.1150.10">
    <property type="entry name" value="Aspartate Aminotransferase, domain 1"/>
    <property type="match status" value="1"/>
</dbReference>
<evidence type="ECO:0000313" key="6">
    <source>
        <dbReference type="Proteomes" id="UP001317742"/>
    </source>
</evidence>
<dbReference type="CDD" id="cd06502">
    <property type="entry name" value="TA_like"/>
    <property type="match status" value="1"/>
</dbReference>
<dbReference type="InterPro" id="IPR015421">
    <property type="entry name" value="PyrdxlP-dep_Trfase_major"/>
</dbReference>
<name>A0ABM8B4V4_9BACT</name>
<feature type="domain" description="Aromatic amino acid beta-eliminating lyase/threonine aldolase" evidence="4">
    <location>
        <begin position="7"/>
        <end position="290"/>
    </location>
</feature>
<evidence type="ECO:0000259" key="4">
    <source>
        <dbReference type="Pfam" id="PF01212"/>
    </source>
</evidence>